<dbReference type="GO" id="GO:0016192">
    <property type="term" value="P:vesicle-mediated transport"/>
    <property type="evidence" value="ECO:0007669"/>
    <property type="project" value="TreeGrafter"/>
</dbReference>
<dbReference type="GO" id="GO:0005634">
    <property type="term" value="C:nucleus"/>
    <property type="evidence" value="ECO:0007669"/>
    <property type="project" value="TreeGrafter"/>
</dbReference>
<accession>A0AAD7AD36</accession>
<dbReference type="GO" id="GO:0007264">
    <property type="term" value="P:small GTPase-mediated signal transduction"/>
    <property type="evidence" value="ECO:0007669"/>
    <property type="project" value="InterPro"/>
</dbReference>
<dbReference type="GO" id="GO:0005829">
    <property type="term" value="C:cytosol"/>
    <property type="evidence" value="ECO:0007669"/>
    <property type="project" value="TreeGrafter"/>
</dbReference>
<comment type="similarity">
    <text evidence="1">Belongs to the Rab GDI family.</text>
</comment>
<dbReference type="PANTHER" id="PTHR11787:SF4">
    <property type="entry name" value="CHM, RAB ESCORT PROTEIN 1"/>
    <property type="match status" value="1"/>
</dbReference>
<evidence type="ECO:0000256" key="1">
    <source>
        <dbReference type="ARBA" id="ARBA00005593"/>
    </source>
</evidence>
<keyword evidence="4" id="KW-1185">Reference proteome</keyword>
<dbReference type="EMBL" id="JARIHO010000009">
    <property type="protein sequence ID" value="KAJ7355510.1"/>
    <property type="molecule type" value="Genomic_DNA"/>
</dbReference>
<reference evidence="3" key="1">
    <citation type="submission" date="2023-03" db="EMBL/GenBank/DDBJ databases">
        <title>Massive genome expansion in bonnet fungi (Mycena s.s.) driven by repeated elements and novel gene families across ecological guilds.</title>
        <authorList>
            <consortium name="Lawrence Berkeley National Laboratory"/>
            <person name="Harder C.B."/>
            <person name="Miyauchi S."/>
            <person name="Viragh M."/>
            <person name="Kuo A."/>
            <person name="Thoen E."/>
            <person name="Andreopoulos B."/>
            <person name="Lu D."/>
            <person name="Skrede I."/>
            <person name="Drula E."/>
            <person name="Henrissat B."/>
            <person name="Morin E."/>
            <person name="Kohler A."/>
            <person name="Barry K."/>
            <person name="LaButti K."/>
            <person name="Morin E."/>
            <person name="Salamov A."/>
            <person name="Lipzen A."/>
            <person name="Mereny Z."/>
            <person name="Hegedus B."/>
            <person name="Baldrian P."/>
            <person name="Stursova M."/>
            <person name="Weitz H."/>
            <person name="Taylor A."/>
            <person name="Grigoriev I.V."/>
            <person name="Nagy L.G."/>
            <person name="Martin F."/>
            <person name="Kauserud H."/>
        </authorList>
    </citation>
    <scope>NUCLEOTIDE SEQUENCE</scope>
    <source>
        <strain evidence="3">CBHHK002</strain>
    </source>
</reference>
<proteinExistence type="inferred from homology"/>
<dbReference type="InterPro" id="IPR036188">
    <property type="entry name" value="FAD/NAD-bd_sf"/>
</dbReference>
<evidence type="ECO:0000313" key="4">
    <source>
        <dbReference type="Proteomes" id="UP001218218"/>
    </source>
</evidence>
<dbReference type="PANTHER" id="PTHR11787">
    <property type="entry name" value="RAB GDP-DISSOCIATION INHIBITOR"/>
    <property type="match status" value="1"/>
</dbReference>
<dbReference type="PRINTS" id="PR00891">
    <property type="entry name" value="RABGDIREP"/>
</dbReference>
<feature type="region of interest" description="Disordered" evidence="2">
    <location>
        <begin position="340"/>
        <end position="369"/>
    </location>
</feature>
<evidence type="ECO:0000313" key="3">
    <source>
        <dbReference type="EMBL" id="KAJ7355510.1"/>
    </source>
</evidence>
<dbReference type="SUPFAM" id="SSF51905">
    <property type="entry name" value="FAD/NAD(P)-binding domain"/>
    <property type="match status" value="1"/>
</dbReference>
<dbReference type="Gene3D" id="3.30.519.10">
    <property type="entry name" value="Guanine Nucleotide Dissociation Inhibitor, domain 2"/>
    <property type="match status" value="1"/>
</dbReference>
<dbReference type="Gene3D" id="3.50.50.60">
    <property type="entry name" value="FAD/NAD(P)-binding domain"/>
    <property type="match status" value="2"/>
</dbReference>
<organism evidence="3 4">
    <name type="scientific">Mycena albidolilacea</name>
    <dbReference type="NCBI Taxonomy" id="1033008"/>
    <lineage>
        <taxon>Eukaryota</taxon>
        <taxon>Fungi</taxon>
        <taxon>Dikarya</taxon>
        <taxon>Basidiomycota</taxon>
        <taxon>Agaricomycotina</taxon>
        <taxon>Agaricomycetes</taxon>
        <taxon>Agaricomycetidae</taxon>
        <taxon>Agaricales</taxon>
        <taxon>Marasmiineae</taxon>
        <taxon>Mycenaceae</taxon>
        <taxon>Mycena</taxon>
    </lineage>
</organism>
<dbReference type="GO" id="GO:0005092">
    <property type="term" value="F:GDP-dissociation inhibitor activity"/>
    <property type="evidence" value="ECO:0007669"/>
    <property type="project" value="InterPro"/>
</dbReference>
<sequence>MDEGAFDIIILGTGLTQSIAAAALAKAGFKVAHIDHNPYYGADEASLSFEELIQWQNASARFSRSGDTISQPRSYSLSLSPSLIPSTGPLIAALVASGVSRYGGFRLIERVCVYHSSGTVKPVPGSKEDVFKNKDISLLDKRRLMRFLMFAASDFEDKKELEGHTDTPFPDFLKSVFSLNDEMISAIVYALAYCLSPTDPTLPALHRLRRYLRSAGRYGASPFLVGHYGSSGEIAQGFCRTAAVSGAVYILGRAIESISTSPSSSASSPPTHTLRLADFPDPLTCSLLISSPSYPCSPSSATAVPLPPSPSAPFSAASPTYAVARCIAIIDRPLSLGVPAPVAPSDEEPIPSEDAASPNDDASIPDPPPSSPALDAVVLVFPPLLSPVPAPQTPPRPPLSLAKAPWILYLALPLVTPTNADAQTLLKPYLDATLALAGGDADTPLVPLFSSYYIQHTTVPPASSEGAEVGEQTGGGNAVAPHLLPSPLPPILPLPDAGDAAAVYAERVFSEVVRILRPSNPNPDANAAAEDEEGAPSMWPPIESQEEEED</sequence>
<protein>
    <submittedName>
        <fullName evidence="3">GDP dissociation inhibitor-domain-containing protein</fullName>
    </submittedName>
</protein>
<dbReference type="Proteomes" id="UP001218218">
    <property type="component" value="Unassembled WGS sequence"/>
</dbReference>
<evidence type="ECO:0000256" key="2">
    <source>
        <dbReference type="SAM" id="MobiDB-lite"/>
    </source>
</evidence>
<gene>
    <name evidence="3" type="ORF">DFH08DRAFT_912487</name>
</gene>
<dbReference type="Pfam" id="PF00996">
    <property type="entry name" value="GDI"/>
    <property type="match status" value="1"/>
</dbReference>
<dbReference type="AlphaFoldDB" id="A0AAD7AD36"/>
<dbReference type="InterPro" id="IPR018203">
    <property type="entry name" value="GDP_dissociation_inhibitor"/>
</dbReference>
<feature type="region of interest" description="Disordered" evidence="2">
    <location>
        <begin position="516"/>
        <end position="550"/>
    </location>
</feature>
<dbReference type="GO" id="GO:0005968">
    <property type="term" value="C:Rab-protein geranylgeranyltransferase complex"/>
    <property type="evidence" value="ECO:0007669"/>
    <property type="project" value="TreeGrafter"/>
</dbReference>
<name>A0AAD7AD36_9AGAR</name>
<comment type="caution">
    <text evidence="3">The sequence shown here is derived from an EMBL/GenBank/DDBJ whole genome shotgun (WGS) entry which is preliminary data.</text>
</comment>
<feature type="compositionally biased region" description="Low complexity" evidence="2">
    <location>
        <begin position="354"/>
        <end position="364"/>
    </location>
</feature>